<accession>A0A540VS90</accession>
<comment type="caution">
    <text evidence="1">The sequence shown here is derived from an EMBL/GenBank/DDBJ whole genome shotgun (WGS) entry which is preliminary data.</text>
</comment>
<proteinExistence type="predicted"/>
<protein>
    <submittedName>
        <fullName evidence="1">Uncharacterized protein</fullName>
    </submittedName>
</protein>
<evidence type="ECO:0000313" key="2">
    <source>
        <dbReference type="Proteomes" id="UP000315400"/>
    </source>
</evidence>
<dbReference type="EMBL" id="VIFK01000055">
    <property type="protein sequence ID" value="TQE99526.1"/>
    <property type="molecule type" value="Genomic_DNA"/>
</dbReference>
<dbReference type="AlphaFoldDB" id="A0A540VS90"/>
<sequence>MDMKEVVTIMQLDAGATLVSATYLEGTSGIYHFKNVLGVPLRKDDLAVVETKGGFAIVKVVDPNVSVTDLGCSLARLCHVFTIVRVNFYEDMKAAEQRAYERLALSEVTSRLDAYRQQVGAGTFDDAKRVLMGKPATRPTFTATEDVIEEEG</sequence>
<organism evidence="1 2">
    <name type="scientific">Spiribacter salinus</name>
    <dbReference type="NCBI Taxonomy" id="1335746"/>
    <lineage>
        <taxon>Bacteria</taxon>
        <taxon>Pseudomonadati</taxon>
        <taxon>Pseudomonadota</taxon>
        <taxon>Gammaproteobacteria</taxon>
        <taxon>Chromatiales</taxon>
        <taxon>Ectothiorhodospiraceae</taxon>
        <taxon>Spiribacter</taxon>
    </lineage>
</organism>
<name>A0A540VS90_9GAMM</name>
<evidence type="ECO:0000313" key="1">
    <source>
        <dbReference type="EMBL" id="TQE99526.1"/>
    </source>
</evidence>
<dbReference type="Proteomes" id="UP000315400">
    <property type="component" value="Unassembled WGS sequence"/>
</dbReference>
<reference evidence="1 2" key="1">
    <citation type="submission" date="2019-06" db="EMBL/GenBank/DDBJ databases">
        <title>Metagenome assembled Genome of Spiribacter salinus SL48-SHIP from the microbial mat of Salt Lake 48 (Novosibirsk region, Russia).</title>
        <authorList>
            <person name="Shipova A."/>
            <person name="Rozanov A.S."/>
            <person name="Bryanskaya A.V."/>
            <person name="Peltek S.E."/>
        </authorList>
    </citation>
    <scope>NUCLEOTIDE SEQUENCE [LARGE SCALE GENOMIC DNA]</scope>
    <source>
        <strain evidence="1">SL48-SHIP-2</strain>
    </source>
</reference>
<gene>
    <name evidence="1" type="ORF">FKY71_08080</name>
</gene>